<proteinExistence type="predicted"/>
<name>A0A8J3V5X1_9ACTN</name>
<dbReference type="Pfam" id="PF17128">
    <property type="entry name" value="DUF5107"/>
    <property type="match status" value="1"/>
</dbReference>
<protein>
    <recommendedName>
        <fullName evidence="1">DUF5107 domain-containing protein</fullName>
    </recommendedName>
</protein>
<feature type="domain" description="DUF5107" evidence="1">
    <location>
        <begin position="467"/>
        <end position="781"/>
    </location>
</feature>
<dbReference type="GO" id="GO:0005975">
    <property type="term" value="P:carbohydrate metabolic process"/>
    <property type="evidence" value="ECO:0007669"/>
    <property type="project" value="InterPro"/>
</dbReference>
<keyword evidence="3" id="KW-1185">Reference proteome</keyword>
<dbReference type="GO" id="GO:0003824">
    <property type="term" value="F:catalytic activity"/>
    <property type="evidence" value="ECO:0007669"/>
    <property type="project" value="InterPro"/>
</dbReference>
<dbReference type="Gene3D" id="2.70.98.10">
    <property type="match status" value="1"/>
</dbReference>
<dbReference type="InterPro" id="IPR011013">
    <property type="entry name" value="Gal_mutarotase_sf_dom"/>
</dbReference>
<dbReference type="GO" id="GO:0030246">
    <property type="term" value="F:carbohydrate binding"/>
    <property type="evidence" value="ECO:0007669"/>
    <property type="project" value="InterPro"/>
</dbReference>
<evidence type="ECO:0000313" key="2">
    <source>
        <dbReference type="EMBL" id="GII56635.1"/>
    </source>
</evidence>
<evidence type="ECO:0000259" key="1">
    <source>
        <dbReference type="Pfam" id="PF17128"/>
    </source>
</evidence>
<sequence length="893" mass="93914">MNTQFNRARPRGAALALAVALTTVGGTVVSLPQPVLAQSQQSPQQSAQPSLRVSKVSSNDDKSIDITFNKALGSDILQFTAANAAYAAQYIKVSGGVAGGADAALDGRPLSQIAGTTVRPVDTPDHRTLRVVLGAGATLDGHTYELWFDGGSDKLGDLFFRSADGGVLPGSSTKRSKFRGTIQDAALATVSSAKQVDARTVDVTFAGTVWSGMPAGAYTGTTITLTSGDSSVHPVYVESLAGTSQRGYRLYFGADLNSDVSYQLTLGTGLRLTTNAGPATTEVGATVEGGGGAYTAPKIAGAEVGASGDRIEVRFSHRIAKAGDLAVKETKTGVSGTNVTADQVRELLRFTGLTTTSGQDVSQALRDDAAYFSDASTLVIKLDSGQTLRAGARGGVALANGAVTDVTGTANTSTASVSVQAPRHVTSAGTGFNSNGPDYLKVNTHATTVFERYDYKVSDDGVSVRSDGVADKVVGQTIKTIEVENKYIKATFAPSYGGRLLSIIYKPTGHDLLYTNPVGTPYGFSSAAPGTPGNSPFYQNWLMVYGGVFPTLTEAEHGKYWNVPWDYKVDQSNGKFSVTMTKTDDVDYPFKPSKYVHGATGIKTSVTYSVDAHKPTVDMTVSLNNPSAQDKQYEYWTCTTLAPGAPSHSGSPTMSVVSPVKTIYRDPGYRWMEGVEQPAGPAGSGLLKLDKLKQMSNWTNSGIAYGQDLATMQQGDWWGVVNHENDEGVVRVGDNTKTPGMKFWEWGQNGSFDTNIYSKGNSARPYIELWAGVSMKFFSPATLKAGQTLSWTETFLPTMDLGDVTNANADGAADVKVDASGNVTGRLFATAIGQKLRATLVDATTGKALDKSAFTGSANTSVKLKGKVAPGAQARLVLTDTHGTTLLTAESGT</sequence>
<organism evidence="2 3">
    <name type="scientific">Planotetraspora thailandica</name>
    <dbReference type="NCBI Taxonomy" id="487172"/>
    <lineage>
        <taxon>Bacteria</taxon>
        <taxon>Bacillati</taxon>
        <taxon>Actinomycetota</taxon>
        <taxon>Actinomycetes</taxon>
        <taxon>Streptosporangiales</taxon>
        <taxon>Streptosporangiaceae</taxon>
        <taxon>Planotetraspora</taxon>
    </lineage>
</organism>
<dbReference type="InterPro" id="IPR014718">
    <property type="entry name" value="GH-type_carb-bd"/>
</dbReference>
<reference evidence="2" key="1">
    <citation type="submission" date="2021-01" db="EMBL/GenBank/DDBJ databases">
        <title>Whole genome shotgun sequence of Planotetraspora thailandica NBRC 104271.</title>
        <authorList>
            <person name="Komaki H."/>
            <person name="Tamura T."/>
        </authorList>
    </citation>
    <scope>NUCLEOTIDE SEQUENCE</scope>
    <source>
        <strain evidence="2">NBRC 104271</strain>
    </source>
</reference>
<accession>A0A8J3V5X1</accession>
<dbReference type="InterPro" id="IPR033396">
    <property type="entry name" value="DUF5107"/>
</dbReference>
<gene>
    <name evidence="2" type="ORF">Pth03_50240</name>
</gene>
<comment type="caution">
    <text evidence="2">The sequence shown here is derived from an EMBL/GenBank/DDBJ whole genome shotgun (WGS) entry which is preliminary data.</text>
</comment>
<evidence type="ECO:0000313" key="3">
    <source>
        <dbReference type="Proteomes" id="UP000605992"/>
    </source>
</evidence>
<dbReference type="SUPFAM" id="SSF74650">
    <property type="entry name" value="Galactose mutarotase-like"/>
    <property type="match status" value="1"/>
</dbReference>
<dbReference type="RefSeq" id="WP_203946773.1">
    <property type="nucleotide sequence ID" value="NZ_BOOR01000037.1"/>
</dbReference>
<dbReference type="AlphaFoldDB" id="A0A8J3V5X1"/>
<dbReference type="Proteomes" id="UP000605992">
    <property type="component" value="Unassembled WGS sequence"/>
</dbReference>
<dbReference type="EMBL" id="BOOR01000037">
    <property type="protein sequence ID" value="GII56635.1"/>
    <property type="molecule type" value="Genomic_DNA"/>
</dbReference>